<name>A0AAU8II75_9BACL</name>
<evidence type="ECO:0000256" key="2">
    <source>
        <dbReference type="ARBA" id="ARBA00022679"/>
    </source>
</evidence>
<proteinExistence type="predicted"/>
<evidence type="ECO:0000256" key="1">
    <source>
        <dbReference type="ARBA" id="ARBA00022676"/>
    </source>
</evidence>
<keyword evidence="1" id="KW-0328">Glycosyltransferase</keyword>
<sequence>MEKVDLFGISFNKVTIAQMIAILTHSICNNQYLFIQTANVDHIILTQNDKLFREIVQSANIITCDGMPIIWASRLLKNPLPERVTGADLTTAICKYSFKRFFNLFILGAAPGVAEKAKRMAELKYPGCHIVGVYSPSCSELADSEKSRNICEQINRSGSNILLLALGTPKQEKWYWQNKKRLHVNAIIGVGAAIDFLAGTKKRAPKWMRDVGLEWLYRLTKEPVRLFRRYMIRDLKIIPLFARELIKQMKVRSEQ</sequence>
<accession>A0AAU8II75</accession>
<gene>
    <name evidence="3" type="ORF">ABNN70_05510</name>
</gene>
<dbReference type="NCBIfam" id="TIGR00696">
    <property type="entry name" value="wecG_tagA_cpsF"/>
    <property type="match status" value="1"/>
</dbReference>
<organism evidence="3">
    <name type="scientific">Sporolactobacillus sp. Y61</name>
    <dbReference type="NCBI Taxonomy" id="3160863"/>
    <lineage>
        <taxon>Bacteria</taxon>
        <taxon>Bacillati</taxon>
        <taxon>Bacillota</taxon>
        <taxon>Bacilli</taxon>
        <taxon>Bacillales</taxon>
        <taxon>Sporolactobacillaceae</taxon>
        <taxon>Sporolactobacillus</taxon>
    </lineage>
</organism>
<dbReference type="PANTHER" id="PTHR34136:SF1">
    <property type="entry name" value="UDP-N-ACETYL-D-MANNOSAMINURONIC ACID TRANSFERASE"/>
    <property type="match status" value="1"/>
</dbReference>
<keyword evidence="2" id="KW-0808">Transferase</keyword>
<dbReference type="RefSeq" id="WP_353949011.1">
    <property type="nucleotide sequence ID" value="NZ_CP159510.1"/>
</dbReference>
<reference evidence="3" key="1">
    <citation type="submission" date="2024-06" db="EMBL/GenBank/DDBJ databases">
        <authorList>
            <person name="Fan A."/>
            <person name="Zhang F.Y."/>
            <person name="Zhang L."/>
        </authorList>
    </citation>
    <scope>NUCLEOTIDE SEQUENCE</scope>
    <source>
        <strain evidence="3">Y61</strain>
    </source>
</reference>
<evidence type="ECO:0000313" key="3">
    <source>
        <dbReference type="EMBL" id="XCJ17926.1"/>
    </source>
</evidence>
<dbReference type="InterPro" id="IPR004629">
    <property type="entry name" value="WecG_TagA_CpsF"/>
</dbReference>
<dbReference type="PANTHER" id="PTHR34136">
    <property type="match status" value="1"/>
</dbReference>
<dbReference type="Pfam" id="PF03808">
    <property type="entry name" value="Glyco_tran_WecG"/>
    <property type="match status" value="1"/>
</dbReference>
<protein>
    <submittedName>
        <fullName evidence="3">WecB/TagA/CpsF family glycosyltransferase</fullName>
    </submittedName>
</protein>
<dbReference type="EMBL" id="CP159510">
    <property type="protein sequence ID" value="XCJ17926.1"/>
    <property type="molecule type" value="Genomic_DNA"/>
</dbReference>
<dbReference type="AlphaFoldDB" id="A0AAU8II75"/>
<dbReference type="GO" id="GO:0016758">
    <property type="term" value="F:hexosyltransferase activity"/>
    <property type="evidence" value="ECO:0007669"/>
    <property type="project" value="TreeGrafter"/>
</dbReference>
<dbReference type="CDD" id="cd06533">
    <property type="entry name" value="Glyco_transf_WecG_TagA"/>
    <property type="match status" value="1"/>
</dbReference>